<dbReference type="PANTHER" id="PTHR34978:SF3">
    <property type="entry name" value="SLR0241 PROTEIN"/>
    <property type="match status" value="1"/>
</dbReference>
<dbReference type="STRING" id="331113.SNE_A14150"/>
<accession>F8L8Y8</accession>
<dbReference type="HOGENOM" id="CLU_936572_0_0_0"/>
<organism evidence="3 4">
    <name type="scientific">Simkania negevensis (strain ATCC VR-1471 / DSM 27360 / Z)</name>
    <dbReference type="NCBI Taxonomy" id="331113"/>
    <lineage>
        <taxon>Bacteria</taxon>
        <taxon>Pseudomonadati</taxon>
        <taxon>Chlamydiota</taxon>
        <taxon>Chlamydiia</taxon>
        <taxon>Parachlamydiales</taxon>
        <taxon>Simkaniaceae</taxon>
        <taxon>Simkania</taxon>
    </lineage>
</organism>
<dbReference type="OrthoDB" id="462286at2"/>
<dbReference type="CDD" id="cd07326">
    <property type="entry name" value="M56_BlaR1_MecR1_like"/>
    <property type="match status" value="1"/>
</dbReference>
<dbReference type="InterPro" id="IPR052173">
    <property type="entry name" value="Beta-lactam_resp_regulator"/>
</dbReference>
<evidence type="ECO:0000259" key="2">
    <source>
        <dbReference type="Pfam" id="PF05569"/>
    </source>
</evidence>
<dbReference type="KEGG" id="sng:SNE_A14150"/>
<protein>
    <recommendedName>
        <fullName evidence="2">Peptidase M56 domain-containing protein</fullName>
    </recommendedName>
</protein>
<name>F8L8Y8_SIMNZ</name>
<dbReference type="RefSeq" id="WP_013943759.1">
    <property type="nucleotide sequence ID" value="NC_015713.1"/>
</dbReference>
<dbReference type="EMBL" id="FR872582">
    <property type="protein sequence ID" value="CCB89292.1"/>
    <property type="molecule type" value="Genomic_DNA"/>
</dbReference>
<evidence type="ECO:0000256" key="1">
    <source>
        <dbReference type="SAM" id="Phobius"/>
    </source>
</evidence>
<feature type="domain" description="Peptidase M56" evidence="2">
    <location>
        <begin position="142"/>
        <end position="226"/>
    </location>
</feature>
<feature type="transmembrane region" description="Helical" evidence="1">
    <location>
        <begin position="7"/>
        <end position="28"/>
    </location>
</feature>
<dbReference type="Proteomes" id="UP000000496">
    <property type="component" value="Chromosome gsn.131"/>
</dbReference>
<keyword evidence="1" id="KW-0472">Membrane</keyword>
<dbReference type="PANTHER" id="PTHR34978">
    <property type="entry name" value="POSSIBLE SENSOR-TRANSDUCER PROTEIN BLAR"/>
    <property type="match status" value="1"/>
</dbReference>
<dbReference type="AlphaFoldDB" id="F8L8Y8"/>
<feature type="transmembrane region" description="Helical" evidence="1">
    <location>
        <begin position="113"/>
        <end position="131"/>
    </location>
</feature>
<evidence type="ECO:0000313" key="3">
    <source>
        <dbReference type="EMBL" id="CCB89292.1"/>
    </source>
</evidence>
<keyword evidence="1" id="KW-0812">Transmembrane</keyword>
<gene>
    <name evidence="3" type="ordered locus">SNE_A14150</name>
</gene>
<feature type="transmembrane region" description="Helical" evidence="1">
    <location>
        <begin position="276"/>
        <end position="295"/>
    </location>
</feature>
<feature type="transmembrane region" description="Helical" evidence="1">
    <location>
        <begin position="34"/>
        <end position="55"/>
    </location>
</feature>
<dbReference type="Gene3D" id="3.30.2010.10">
    <property type="entry name" value="Metalloproteases ('zincins'), catalytic domain"/>
    <property type="match status" value="1"/>
</dbReference>
<feature type="transmembrane region" description="Helical" evidence="1">
    <location>
        <begin position="76"/>
        <end position="93"/>
    </location>
</feature>
<keyword evidence="1" id="KW-1133">Transmembrane helix</keyword>
<keyword evidence="4" id="KW-1185">Reference proteome</keyword>
<dbReference type="eggNOG" id="COG4219">
    <property type="taxonomic scope" value="Bacteria"/>
</dbReference>
<evidence type="ECO:0000313" key="4">
    <source>
        <dbReference type="Proteomes" id="UP000000496"/>
    </source>
</evidence>
<reference evidence="3 4" key="2">
    <citation type="journal article" date="2011" name="Mol. Biol. Evol.">
        <title>Unity in variety--the pan-genome of the Chlamydiae.</title>
        <authorList>
            <person name="Collingro A."/>
            <person name="Tischler P."/>
            <person name="Weinmaier T."/>
            <person name="Penz T."/>
            <person name="Heinz E."/>
            <person name="Brunham R.C."/>
            <person name="Read T.D."/>
            <person name="Bavoil P.M."/>
            <person name="Sachse K."/>
            <person name="Kahane S."/>
            <person name="Friedman M.G."/>
            <person name="Rattei T."/>
            <person name="Myers G.S."/>
            <person name="Horn M."/>
        </authorList>
    </citation>
    <scope>NUCLEOTIDE SEQUENCE [LARGE SCALE GENOMIC DNA]</scope>
    <source>
        <strain evidence="4">ATCC VR-1471 / Z</strain>
    </source>
</reference>
<reference key="1">
    <citation type="journal article" date="2011" name="Mol. Biol. Evol.">
        <title>Unity in variety -- the pan-genome of the Chlamydiae.</title>
        <authorList>
            <person name="Collingro A."/>
            <person name="Tischler P."/>
            <person name="Weinmaier T."/>
            <person name="Penz T."/>
            <person name="Heinz E."/>
            <person name="Brunham R.C."/>
            <person name="Read T.D."/>
            <person name="Bavoil P.M."/>
            <person name="Sachse K."/>
            <person name="Kahane S."/>
            <person name="Friedman M.G."/>
            <person name="Rattei T."/>
            <person name="Myers G.S.A."/>
            <person name="Horn M."/>
        </authorList>
    </citation>
    <scope>NUCLEOTIDE SEQUENCE</scope>
    <source>
        <strain>Z</strain>
    </source>
</reference>
<dbReference type="InterPro" id="IPR008756">
    <property type="entry name" value="Peptidase_M56"/>
</dbReference>
<dbReference type="Pfam" id="PF05569">
    <property type="entry name" value="Peptidase_M56"/>
    <property type="match status" value="1"/>
</dbReference>
<proteinExistence type="predicted"/>
<sequence>MIARFILNIYASATLSFLFSLGIVFLFSRLKNPRLLACLLLLPFFKVIWDLFFLTHANWAYLQDFSIFDVPKNSRMLSIYALYNGLPTCGIYLSLFESLRFSIGDLLHESWPLFSWCLALTLATLSCFKLIHRIILFSKRTSNTSSCAVIGFWKPKIVSSPHYFKSLTAEEQAAVLAHEKAHIRWGDHLVHHFLFFFEPLFWFLPFKMRLIHKLQLCQEMACDRAANAPLAVATALKKALTPSSDFLTLSFSSPSFQRVQALLKQPMAKTSFWKQIFYFILFGTVLTFIFMSQFLPF</sequence>